<gene>
    <name evidence="2" type="ORF">CAV_0357</name>
    <name evidence="3" type="ORF">CAV_1526</name>
</gene>
<dbReference type="RefSeq" id="WP_094324812.1">
    <property type="nucleotide sequence ID" value="NZ_CP022347.1"/>
</dbReference>
<dbReference type="AlphaFoldDB" id="A0A222MVU9"/>
<dbReference type="EMBL" id="CP022347">
    <property type="protein sequence ID" value="ASQ30025.1"/>
    <property type="molecule type" value="Genomic_DNA"/>
</dbReference>
<proteinExistence type="predicted"/>
<dbReference type="EMBL" id="CP022347">
    <property type="protein sequence ID" value="ASQ31134.1"/>
    <property type="molecule type" value="Genomic_DNA"/>
</dbReference>
<feature type="region of interest" description="Disordered" evidence="1">
    <location>
        <begin position="1"/>
        <end position="22"/>
    </location>
</feature>
<keyword evidence="4" id="KW-1185">Reference proteome</keyword>
<evidence type="ECO:0000313" key="3">
    <source>
        <dbReference type="EMBL" id="ASQ31134.1"/>
    </source>
</evidence>
<evidence type="ECO:0000256" key="1">
    <source>
        <dbReference type="SAM" id="MobiDB-lite"/>
    </source>
</evidence>
<dbReference type="KEGG" id="cavi:CAV_0357"/>
<reference evidence="2 4" key="1">
    <citation type="submission" date="2017-07" db="EMBL/GenBank/DDBJ databases">
        <title>Analysis of two Campylobacter avium genomes and identification of a novel hippuricase gene.</title>
        <authorList>
            <person name="Miller W.G."/>
            <person name="Chapman M.H."/>
            <person name="Yee E."/>
            <person name="Revez J."/>
            <person name="Bono J.L."/>
            <person name="Rossi M."/>
        </authorList>
    </citation>
    <scope>NUCLEOTIDE SEQUENCE [LARGE SCALE GENOMIC DNA]</scope>
    <source>
        <strain evidence="2 4">LMG 24591</strain>
    </source>
</reference>
<sequence>MFINTSLNSSTYTQTNKSSNSSVDNNELFMELVELNKNNNIEADFDFMSLGKVSEDELFKAIDTIKSKMDEVIRNVKKEGKGELAAKLTHIRVEWYQVGLNAFNDTLKELEHSSESLNSKDKNIIAKSADDISNNLSLSSMLLNGLVGITRNFFQIAGISDESIKSEIDKIKKYAFDSEVTLDNGKTVKFENGNNIKIENEQINLYNSSRYMDIFKERKNSLLEDLLKLR</sequence>
<dbReference type="Proteomes" id="UP000201169">
    <property type="component" value="Chromosome"/>
</dbReference>
<name>A0A222MVU9_9BACT</name>
<evidence type="ECO:0000313" key="2">
    <source>
        <dbReference type="EMBL" id="ASQ30025.1"/>
    </source>
</evidence>
<organism evidence="2 4">
    <name type="scientific">Campylobacter avium LMG 24591</name>
    <dbReference type="NCBI Taxonomy" id="522484"/>
    <lineage>
        <taxon>Bacteria</taxon>
        <taxon>Pseudomonadati</taxon>
        <taxon>Campylobacterota</taxon>
        <taxon>Epsilonproteobacteria</taxon>
        <taxon>Campylobacterales</taxon>
        <taxon>Campylobacteraceae</taxon>
        <taxon>Campylobacter</taxon>
    </lineage>
</organism>
<accession>A0A222MVU9</accession>
<protein>
    <submittedName>
        <fullName evidence="2">Uncharacterized protein</fullName>
    </submittedName>
</protein>
<evidence type="ECO:0000313" key="4">
    <source>
        <dbReference type="Proteomes" id="UP000201169"/>
    </source>
</evidence>
<dbReference type="KEGG" id="cavi:CAV_1526"/>